<evidence type="ECO:0000313" key="3">
    <source>
        <dbReference type="Proteomes" id="UP000075666"/>
    </source>
</evidence>
<accession>A0A150KKZ3</accession>
<evidence type="ECO:0000256" key="1">
    <source>
        <dbReference type="SAM" id="Phobius"/>
    </source>
</evidence>
<dbReference type="PATRIC" id="fig|46224.3.peg.1192"/>
<feature type="transmembrane region" description="Helical" evidence="1">
    <location>
        <begin position="43"/>
        <end position="66"/>
    </location>
</feature>
<sequence length="187" mass="21877">MGNFKNLAQIITGLLIIVGLFFGVWFIIREIWHVFSGLQKEVAAAIVAAIATVLVSIFSIILSKFYERKLLIEKEMREKKIPVYDEFIDFIMNLLSNHENISESEMKEFFVKFTQKILIWGSDEVIKQWSRYRKIALRNLEEDQSVKLMFELEQLLLAIRKDTGHKSSKIKRGELLGIFINDIDDYI</sequence>
<keyword evidence="1" id="KW-1133">Transmembrane helix</keyword>
<dbReference type="OrthoDB" id="4201760at2"/>
<keyword evidence="1" id="KW-0812">Transmembrane</keyword>
<reference evidence="2 3" key="1">
    <citation type="submission" date="2016-01" db="EMBL/GenBank/DDBJ databases">
        <title>Genome Sequences of Twelve Sporeforming Bacillus Species Isolated from Foods.</title>
        <authorList>
            <person name="Berendsen E.M."/>
            <person name="Wells-Bennik M.H."/>
            <person name="Krawcyk A.O."/>
            <person name="De Jong A."/>
            <person name="Holsappel S."/>
            <person name="Eijlander R.T."/>
            <person name="Kuipers O.P."/>
        </authorList>
    </citation>
    <scope>NUCLEOTIDE SEQUENCE [LARGE SCALE GENOMIC DNA]</scope>
    <source>
        <strain evidence="2 3">B4102</strain>
    </source>
</reference>
<name>A0A150KKZ3_9BACI</name>
<organism evidence="2 3">
    <name type="scientific">Heyndrickxia sporothermodurans</name>
    <dbReference type="NCBI Taxonomy" id="46224"/>
    <lineage>
        <taxon>Bacteria</taxon>
        <taxon>Bacillati</taxon>
        <taxon>Bacillota</taxon>
        <taxon>Bacilli</taxon>
        <taxon>Bacillales</taxon>
        <taxon>Bacillaceae</taxon>
        <taxon>Heyndrickxia</taxon>
    </lineage>
</organism>
<keyword evidence="3" id="KW-1185">Reference proteome</keyword>
<keyword evidence="1" id="KW-0472">Membrane</keyword>
<dbReference type="Proteomes" id="UP000075666">
    <property type="component" value="Unassembled WGS sequence"/>
</dbReference>
<gene>
    <name evidence="2" type="ORF">B4102_3994</name>
</gene>
<dbReference type="RefSeq" id="WP_066235714.1">
    <property type="nucleotide sequence ID" value="NZ_JALKTV010000060.1"/>
</dbReference>
<comment type="caution">
    <text evidence="2">The sequence shown here is derived from an EMBL/GenBank/DDBJ whole genome shotgun (WGS) entry which is preliminary data.</text>
</comment>
<dbReference type="EMBL" id="LQYN01000138">
    <property type="protein sequence ID" value="KYC88636.1"/>
    <property type="molecule type" value="Genomic_DNA"/>
</dbReference>
<dbReference type="AlphaFoldDB" id="A0A150KKZ3"/>
<protein>
    <submittedName>
        <fullName evidence="2">Uncharacterized protein</fullName>
    </submittedName>
</protein>
<feature type="transmembrane region" description="Helical" evidence="1">
    <location>
        <begin position="7"/>
        <end position="28"/>
    </location>
</feature>
<proteinExistence type="predicted"/>
<evidence type="ECO:0000313" key="2">
    <source>
        <dbReference type="EMBL" id="KYC88636.1"/>
    </source>
</evidence>